<sequence length="77" mass="8273">MVAKAARRVLSPLAKYYSGVLGVELGIRQTLKLLNAQAAFFLTVFPVDCPLALRAACLAWLVAALGGCRRLGLKVEE</sequence>
<proteinExistence type="predicted"/>
<gene>
    <name evidence="1" type="ORF">H6B30_12205</name>
</gene>
<reference evidence="1 2" key="1">
    <citation type="journal article" date="2021" name="Sci. Rep.">
        <title>The distribution of antibiotic resistance genes in chicken gut microbiota commensals.</title>
        <authorList>
            <person name="Juricova H."/>
            <person name="Matiasovicova J."/>
            <person name="Kubasova T."/>
            <person name="Cejkova D."/>
            <person name="Rychlik I."/>
        </authorList>
    </citation>
    <scope>NUCLEOTIDE SEQUENCE [LARGE SCALE GENOMIC DNA]</scope>
    <source>
        <strain evidence="1 2">An819</strain>
    </source>
</reference>
<dbReference type="Proteomes" id="UP000764045">
    <property type="component" value="Unassembled WGS sequence"/>
</dbReference>
<keyword evidence="1" id="KW-0067">ATP-binding</keyword>
<evidence type="ECO:0000313" key="1">
    <source>
        <dbReference type="EMBL" id="MBM6662504.1"/>
    </source>
</evidence>
<dbReference type="EMBL" id="JACJJL010000022">
    <property type="protein sequence ID" value="MBM6662504.1"/>
    <property type="molecule type" value="Genomic_DNA"/>
</dbReference>
<keyword evidence="1" id="KW-0547">Nucleotide-binding</keyword>
<dbReference type="GO" id="GO:0005524">
    <property type="term" value="F:ATP binding"/>
    <property type="evidence" value="ECO:0007669"/>
    <property type="project" value="UniProtKB-KW"/>
</dbReference>
<keyword evidence="2" id="KW-1185">Reference proteome</keyword>
<organism evidence="1 2">
    <name type="scientific">Marseilla massiliensis</name>
    <dbReference type="NCBI Taxonomy" id="1841864"/>
    <lineage>
        <taxon>Bacteria</taxon>
        <taxon>Pseudomonadati</taxon>
        <taxon>Bacteroidota</taxon>
        <taxon>Bacteroidia</taxon>
        <taxon>Bacteroidales</taxon>
        <taxon>Prevotellaceae</taxon>
        <taxon>Marseilla</taxon>
    </lineage>
</organism>
<name>A0A938WQG9_9BACT</name>
<comment type="caution">
    <text evidence="1">The sequence shown here is derived from an EMBL/GenBank/DDBJ whole genome shotgun (WGS) entry which is preliminary data.</text>
</comment>
<dbReference type="AlphaFoldDB" id="A0A938WQG9"/>
<accession>A0A938WQG9</accession>
<evidence type="ECO:0000313" key="2">
    <source>
        <dbReference type="Proteomes" id="UP000764045"/>
    </source>
</evidence>
<protein>
    <submittedName>
        <fullName evidence="1">ATP-binding protein</fullName>
    </submittedName>
</protein>